<comment type="caution">
    <text evidence="4">The sequence shown here is derived from an EMBL/GenBank/DDBJ whole genome shotgun (WGS) entry which is preliminary data.</text>
</comment>
<dbReference type="PROSITE" id="PS50206">
    <property type="entry name" value="RHODANESE_3"/>
    <property type="match status" value="2"/>
</dbReference>
<dbReference type="AlphaFoldDB" id="A0A7C4KI97"/>
<keyword evidence="2" id="KW-0677">Repeat</keyword>
<evidence type="ECO:0000259" key="3">
    <source>
        <dbReference type="PROSITE" id="PS50206"/>
    </source>
</evidence>
<evidence type="ECO:0000256" key="1">
    <source>
        <dbReference type="ARBA" id="ARBA00022679"/>
    </source>
</evidence>
<dbReference type="InterPro" id="IPR045078">
    <property type="entry name" value="TST/MPST-like"/>
</dbReference>
<evidence type="ECO:0000313" key="4">
    <source>
        <dbReference type="EMBL" id="HGS22314.1"/>
    </source>
</evidence>
<dbReference type="SUPFAM" id="SSF52821">
    <property type="entry name" value="Rhodanese/Cell cycle control phosphatase"/>
    <property type="match status" value="2"/>
</dbReference>
<reference evidence="4" key="1">
    <citation type="journal article" date="2020" name="mSystems">
        <title>Genome- and Community-Level Interaction Insights into Carbon Utilization and Element Cycling Functions of Hydrothermarchaeota in Hydrothermal Sediment.</title>
        <authorList>
            <person name="Zhou Z."/>
            <person name="Liu Y."/>
            <person name="Xu W."/>
            <person name="Pan J."/>
            <person name="Luo Z.H."/>
            <person name="Li M."/>
        </authorList>
    </citation>
    <scope>NUCLEOTIDE SEQUENCE [LARGE SCALE GENOMIC DNA]</scope>
    <source>
        <strain evidence="4">SpSt-573</strain>
    </source>
</reference>
<dbReference type="CDD" id="cd01449">
    <property type="entry name" value="TST_Repeat_2"/>
    <property type="match status" value="1"/>
</dbReference>
<accession>A0A7C4KI97</accession>
<organism evidence="4">
    <name type="scientific">Anaerolinea thermolimosa</name>
    <dbReference type="NCBI Taxonomy" id="229919"/>
    <lineage>
        <taxon>Bacteria</taxon>
        <taxon>Bacillati</taxon>
        <taxon>Chloroflexota</taxon>
        <taxon>Anaerolineae</taxon>
        <taxon>Anaerolineales</taxon>
        <taxon>Anaerolineaceae</taxon>
        <taxon>Anaerolinea</taxon>
    </lineage>
</organism>
<dbReference type="EMBL" id="DSYK01000525">
    <property type="protein sequence ID" value="HGS22314.1"/>
    <property type="molecule type" value="Genomic_DNA"/>
</dbReference>
<feature type="domain" description="Rhodanese" evidence="3">
    <location>
        <begin position="1"/>
        <end position="44"/>
    </location>
</feature>
<gene>
    <name evidence="4" type="ORF">ENT37_10645</name>
</gene>
<evidence type="ECO:0000256" key="2">
    <source>
        <dbReference type="ARBA" id="ARBA00022737"/>
    </source>
</evidence>
<dbReference type="Pfam" id="PF00581">
    <property type="entry name" value="Rhodanese"/>
    <property type="match status" value="1"/>
</dbReference>
<keyword evidence="1 4" id="KW-0808">Transferase</keyword>
<dbReference type="PANTHER" id="PTHR11364">
    <property type="entry name" value="THIOSULFATE SULFERTANSFERASE"/>
    <property type="match status" value="1"/>
</dbReference>
<name>A0A7C4KI97_9CHLR</name>
<dbReference type="Gene3D" id="3.40.250.10">
    <property type="entry name" value="Rhodanese-like domain"/>
    <property type="match status" value="2"/>
</dbReference>
<feature type="domain" description="Rhodanese" evidence="3">
    <location>
        <begin position="74"/>
        <end position="187"/>
    </location>
</feature>
<proteinExistence type="predicted"/>
<dbReference type="SMART" id="SM00450">
    <property type="entry name" value="RHOD"/>
    <property type="match status" value="1"/>
</dbReference>
<sequence>MYDSLSGEFAARLWWLLNYYGHSQVAVLNGGFTQWEAEGRPTRSGIEKSRPSTFIPTLHPEFLVTTRDVERLHQDPEYLLIDARAPARFAGREEPIDPVAGHIPGAVNRFHGNNLSPDGAILSPEVLMQEFRHLIGNRQPQNVIVYCGSGVTSCHHVLAMYRAGIGFPRLYAGSWSEWIRDPSHPIDRES</sequence>
<dbReference type="PANTHER" id="PTHR11364:SF27">
    <property type="entry name" value="SULFURTRANSFERASE"/>
    <property type="match status" value="1"/>
</dbReference>
<protein>
    <submittedName>
        <fullName evidence="4">Sulfurtransferase</fullName>
    </submittedName>
</protein>
<dbReference type="InterPro" id="IPR001763">
    <property type="entry name" value="Rhodanese-like_dom"/>
</dbReference>
<dbReference type="InterPro" id="IPR036873">
    <property type="entry name" value="Rhodanese-like_dom_sf"/>
</dbReference>
<dbReference type="GO" id="GO:0004792">
    <property type="term" value="F:thiosulfate-cyanide sulfurtransferase activity"/>
    <property type="evidence" value="ECO:0007669"/>
    <property type="project" value="TreeGrafter"/>
</dbReference>